<evidence type="ECO:0000313" key="10">
    <source>
        <dbReference type="EMBL" id="RNF63773.1"/>
    </source>
</evidence>
<evidence type="ECO:0000256" key="3">
    <source>
        <dbReference type="ARBA" id="ARBA00022688"/>
    </source>
</evidence>
<dbReference type="GO" id="GO:0046872">
    <property type="term" value="F:metal ion binding"/>
    <property type="evidence" value="ECO:0007669"/>
    <property type="project" value="UniProtKB-KW"/>
</dbReference>
<feature type="binding site" evidence="9">
    <location>
        <position position="176"/>
    </location>
    <ligand>
        <name>Fe cation</name>
        <dbReference type="ChEBI" id="CHEBI:24875"/>
        <label>2</label>
    </ligand>
</feature>
<dbReference type="InterPro" id="IPR012347">
    <property type="entry name" value="Ferritin-like"/>
</dbReference>
<feature type="binding site" evidence="9">
    <location>
        <position position="141"/>
    </location>
    <ligand>
        <name>Fe cation</name>
        <dbReference type="ChEBI" id="CHEBI:24875"/>
        <label>2</label>
    </ligand>
</feature>
<keyword evidence="8 9" id="KW-0472">Membrane</keyword>
<dbReference type="CDD" id="cd01042">
    <property type="entry name" value="DMQH"/>
    <property type="match status" value="1"/>
</dbReference>
<dbReference type="Gene3D" id="1.20.1260.10">
    <property type="match status" value="1"/>
</dbReference>
<keyword evidence="7 9" id="KW-0503">Monooxygenase</keyword>
<organism evidence="10">
    <name type="scientific">Acidithiobacillus sulfuriphilus</name>
    <dbReference type="NCBI Taxonomy" id="1867749"/>
    <lineage>
        <taxon>Bacteria</taxon>
        <taxon>Pseudomonadati</taxon>
        <taxon>Pseudomonadota</taxon>
        <taxon>Acidithiobacillia</taxon>
        <taxon>Acidithiobacillales</taxon>
        <taxon>Acidithiobacillaceae</taxon>
        <taxon>Acidithiobacillus</taxon>
    </lineage>
</organism>
<dbReference type="PANTHER" id="PTHR11237:SF4">
    <property type="entry name" value="5-DEMETHOXYUBIQUINONE HYDROXYLASE, MITOCHONDRIAL"/>
    <property type="match status" value="1"/>
</dbReference>
<dbReference type="UniPathway" id="UPA00232"/>
<dbReference type="AlphaFoldDB" id="A0A3M8R5E1"/>
<feature type="binding site" evidence="9">
    <location>
        <position position="173"/>
    </location>
    <ligand>
        <name>Fe cation</name>
        <dbReference type="ChEBI" id="CHEBI:24875"/>
        <label>1</label>
    </ligand>
</feature>
<dbReference type="GO" id="GO:0006744">
    <property type="term" value="P:ubiquinone biosynthetic process"/>
    <property type="evidence" value="ECO:0007669"/>
    <property type="project" value="UniProtKB-UniRule"/>
</dbReference>
<dbReference type="NCBIfam" id="NF033656">
    <property type="entry name" value="DMQ_monoox_COQ7"/>
    <property type="match status" value="1"/>
</dbReference>
<comment type="function">
    <text evidence="9">Catalyzes the hydroxylation of 2-nonaprenyl-3-methyl-6-methoxy-1,4-benzoquinol during ubiquinone biosynthesis.</text>
</comment>
<evidence type="ECO:0000256" key="5">
    <source>
        <dbReference type="ARBA" id="ARBA00023002"/>
    </source>
</evidence>
<protein>
    <recommendedName>
        <fullName evidence="9">3-demethoxyubiquinol 3-hydroxylase</fullName>
        <shortName evidence="9">DMQ hydroxylase</shortName>
        <ecNumber evidence="9">1.14.99.60</ecNumber>
    </recommendedName>
    <alternativeName>
        <fullName evidence="9">2-nonaprenyl-3-methyl-6-methoxy-1,4-benzoquinol hydroxylase</fullName>
    </alternativeName>
</protein>
<comment type="caution">
    <text evidence="10">The sequence shown here is derived from an EMBL/GenBank/DDBJ whole genome shotgun (WGS) entry which is preliminary data.</text>
</comment>
<comment type="similarity">
    <text evidence="9">Belongs to the COQ7 family.</text>
</comment>
<sequence length="210" mass="23452">MKNVADQVIANLDNALRTIAGVPQGTERPNPAQGVDDTLLYPWKRQRAGRMMRVNHTGEVMAQALYTGQAAGTRDPELRASLERARAEEGDHLLWCRSRLQELRSRPSFLTPLWYGIGWTMGFTAARRGRGTNLGLVVAVENQVEDHLDEHLRDLPEDDARSRAIVIQMRDDEIGHARHAQDMGATSLPPPVRMAMGVLSKVVTRGTLWI</sequence>
<evidence type="ECO:0000256" key="2">
    <source>
        <dbReference type="ARBA" id="ARBA00022475"/>
    </source>
</evidence>
<keyword evidence="4 9" id="KW-0479">Metal-binding</keyword>
<dbReference type="GO" id="GO:0008682">
    <property type="term" value="F:3-demethoxyubiquinol 3-hydroxylase activity"/>
    <property type="evidence" value="ECO:0007669"/>
    <property type="project" value="UniProtKB-EC"/>
</dbReference>
<dbReference type="SUPFAM" id="SSF47240">
    <property type="entry name" value="Ferritin-like"/>
    <property type="match status" value="1"/>
</dbReference>
<feature type="binding site" evidence="9">
    <location>
        <position position="89"/>
    </location>
    <ligand>
        <name>Fe cation</name>
        <dbReference type="ChEBI" id="CHEBI:24875"/>
        <label>1</label>
    </ligand>
</feature>
<dbReference type="RefSeq" id="WP_123103248.1">
    <property type="nucleotide sequence ID" value="NZ_CP127527.1"/>
</dbReference>
<evidence type="ECO:0000256" key="4">
    <source>
        <dbReference type="ARBA" id="ARBA00022723"/>
    </source>
</evidence>
<dbReference type="EMBL" id="RIZI01000154">
    <property type="protein sequence ID" value="RNF63773.1"/>
    <property type="molecule type" value="Genomic_DNA"/>
</dbReference>
<name>A0A3M8R5E1_9PROT</name>
<dbReference type="PANTHER" id="PTHR11237">
    <property type="entry name" value="COENZYME Q10 BIOSYNTHESIS PROTEIN 7"/>
    <property type="match status" value="1"/>
</dbReference>
<evidence type="ECO:0000256" key="8">
    <source>
        <dbReference type="ARBA" id="ARBA00023136"/>
    </source>
</evidence>
<proteinExistence type="inferred from homology"/>
<dbReference type="InterPro" id="IPR047809">
    <property type="entry name" value="COQ7_proteobact"/>
</dbReference>
<comment type="subcellular location">
    <subcellularLocation>
        <location evidence="9">Cell membrane</location>
        <topology evidence="9">Peripheral membrane protein</topology>
    </subcellularLocation>
</comment>
<evidence type="ECO:0000256" key="1">
    <source>
        <dbReference type="ARBA" id="ARBA00004749"/>
    </source>
</evidence>
<keyword evidence="3 9" id="KW-0831">Ubiquinone biosynthesis</keyword>
<dbReference type="EC" id="1.14.99.60" evidence="9"/>
<feature type="binding site" evidence="9">
    <location>
        <position position="92"/>
    </location>
    <ligand>
        <name>Fe cation</name>
        <dbReference type="ChEBI" id="CHEBI:24875"/>
        <label>1</label>
    </ligand>
</feature>
<evidence type="ECO:0000256" key="9">
    <source>
        <dbReference type="HAMAP-Rule" id="MF_01658"/>
    </source>
</evidence>
<comment type="catalytic activity">
    <reaction evidence="9">
        <text>a 5-methoxy-2-methyl-3-(all-trans-polyprenyl)benzene-1,4-diol + AH2 + O2 = a 3-demethylubiquinol + A + H2O</text>
        <dbReference type="Rhea" id="RHEA:50908"/>
        <dbReference type="Rhea" id="RHEA-COMP:10859"/>
        <dbReference type="Rhea" id="RHEA-COMP:10914"/>
        <dbReference type="ChEBI" id="CHEBI:13193"/>
        <dbReference type="ChEBI" id="CHEBI:15377"/>
        <dbReference type="ChEBI" id="CHEBI:15379"/>
        <dbReference type="ChEBI" id="CHEBI:17499"/>
        <dbReference type="ChEBI" id="CHEBI:84167"/>
        <dbReference type="ChEBI" id="CHEBI:84422"/>
        <dbReference type="EC" id="1.14.99.60"/>
    </reaction>
</comment>
<keyword evidence="5 9" id="KW-0560">Oxidoreductase</keyword>
<gene>
    <name evidence="9 10" type="primary">coq7</name>
    <name evidence="10" type="ORF">EC580_06230</name>
</gene>
<dbReference type="InterPro" id="IPR011566">
    <property type="entry name" value="Ubq_synth_Coq7"/>
</dbReference>
<dbReference type="Pfam" id="PF03232">
    <property type="entry name" value="COQ7"/>
    <property type="match status" value="1"/>
</dbReference>
<evidence type="ECO:0000256" key="7">
    <source>
        <dbReference type="ARBA" id="ARBA00023033"/>
    </source>
</evidence>
<dbReference type="OrthoDB" id="5192789at2"/>
<feature type="binding site" evidence="9">
    <location>
        <position position="173"/>
    </location>
    <ligand>
        <name>Fe cation</name>
        <dbReference type="ChEBI" id="CHEBI:24875"/>
        <label>2</label>
    </ligand>
</feature>
<feature type="binding site" evidence="9">
    <location>
        <position position="89"/>
    </location>
    <ligand>
        <name>Fe cation</name>
        <dbReference type="ChEBI" id="CHEBI:24875"/>
        <label>2</label>
    </ligand>
</feature>
<reference evidence="10" key="1">
    <citation type="submission" date="2018-10" db="EMBL/GenBank/DDBJ databases">
        <title>Acidithiobacillus sulfuriphilus sp. nov.: an extremely acidophilic sulfur-oxidizing chemolithotroph isolated from a neutral pH environment.</title>
        <authorList>
            <person name="Falagan C."/>
            <person name="Moya-Beltran A."/>
            <person name="Quatrini R."/>
            <person name="Johnson D.B."/>
        </authorList>
    </citation>
    <scope>NUCLEOTIDE SEQUENCE [LARGE SCALE GENOMIC DNA]</scope>
    <source>
        <strain evidence="10">CJ-2</strain>
    </source>
</reference>
<dbReference type="InterPro" id="IPR009078">
    <property type="entry name" value="Ferritin-like_SF"/>
</dbReference>
<keyword evidence="2 9" id="KW-1003">Cell membrane</keyword>
<keyword evidence="6 9" id="KW-0408">Iron</keyword>
<dbReference type="GO" id="GO:0005886">
    <property type="term" value="C:plasma membrane"/>
    <property type="evidence" value="ECO:0007669"/>
    <property type="project" value="UniProtKB-SubCell"/>
</dbReference>
<accession>A0A3M8R5E1</accession>
<comment type="pathway">
    <text evidence="1 9">Cofactor biosynthesis; ubiquinone biosynthesis.</text>
</comment>
<dbReference type="HAMAP" id="MF_01658">
    <property type="entry name" value="COQ7"/>
    <property type="match status" value="1"/>
</dbReference>
<comment type="cofactor">
    <cofactor evidence="9">
        <name>Fe cation</name>
        <dbReference type="ChEBI" id="CHEBI:24875"/>
    </cofactor>
    <text evidence="9">Binds 2 iron ions per subunit.</text>
</comment>
<feature type="binding site" evidence="9">
    <location>
        <position position="59"/>
    </location>
    <ligand>
        <name>Fe cation</name>
        <dbReference type="ChEBI" id="CHEBI:24875"/>
        <label>1</label>
    </ligand>
</feature>
<evidence type="ECO:0000256" key="6">
    <source>
        <dbReference type="ARBA" id="ARBA00023004"/>
    </source>
</evidence>